<keyword evidence="2" id="KW-1133">Transmembrane helix</keyword>
<reference evidence="3" key="1">
    <citation type="submission" date="2016-03" db="EMBL/GenBank/DDBJ databases">
        <title>Draft genome sequence of Rosellinia necatrix.</title>
        <authorList>
            <person name="Kanematsu S."/>
        </authorList>
    </citation>
    <scope>NUCLEOTIDE SEQUENCE [LARGE SCALE GENOMIC DNA]</scope>
    <source>
        <strain evidence="3">W97</strain>
    </source>
</reference>
<feature type="transmembrane region" description="Helical" evidence="2">
    <location>
        <begin position="275"/>
        <end position="297"/>
    </location>
</feature>
<evidence type="ECO:0000256" key="1">
    <source>
        <dbReference type="SAM" id="MobiDB-lite"/>
    </source>
</evidence>
<dbReference type="PANTHER" id="PTHR35395">
    <property type="entry name" value="DUF6536 DOMAIN-CONTAINING PROTEIN"/>
    <property type="match status" value="1"/>
</dbReference>
<evidence type="ECO:0000256" key="2">
    <source>
        <dbReference type="SAM" id="Phobius"/>
    </source>
</evidence>
<dbReference type="PANTHER" id="PTHR35395:SF1">
    <property type="entry name" value="DUF6536 DOMAIN-CONTAINING PROTEIN"/>
    <property type="match status" value="1"/>
</dbReference>
<protein>
    <submittedName>
        <fullName evidence="3">Uncharacterized protein</fullName>
    </submittedName>
</protein>
<dbReference type="EMBL" id="DF977449">
    <property type="protein sequence ID" value="GAW25293.1"/>
    <property type="molecule type" value="Genomic_DNA"/>
</dbReference>
<feature type="transmembrane region" description="Helical" evidence="2">
    <location>
        <begin position="533"/>
        <end position="557"/>
    </location>
</feature>
<gene>
    <name evidence="3" type="ORF">SAMD00023353_0401920</name>
</gene>
<dbReference type="STRING" id="77044.A0A1S8A5G1"/>
<accession>A0A1S8A5G1</accession>
<keyword evidence="2" id="KW-0472">Membrane</keyword>
<feature type="compositionally biased region" description="Polar residues" evidence="1">
    <location>
        <begin position="587"/>
        <end position="621"/>
    </location>
</feature>
<feature type="region of interest" description="Disordered" evidence="1">
    <location>
        <begin position="702"/>
        <end position="729"/>
    </location>
</feature>
<name>A0A1S8A5G1_ROSNE</name>
<proteinExistence type="predicted"/>
<feature type="transmembrane region" description="Helical" evidence="2">
    <location>
        <begin position="359"/>
        <end position="387"/>
    </location>
</feature>
<evidence type="ECO:0000313" key="3">
    <source>
        <dbReference type="EMBL" id="GAW25293.1"/>
    </source>
</evidence>
<sequence>MDKRESDFHLTIATEQFLHGGDFYPPGSSLAVPGLVSAGDHMTYHNTDTLTLVNLQPWRGLNYGYPVNRTDYKDHLSPVVSNISTTAQKAAGWERLEINECKAEYVACRGLKKHRSVVLVVDNPSGWVRDDIWQLNETEREFWDQYIPSAKPNHLFFDAQCAMVAAINKRPGVSISCNNNCVNALGNGEDYGGVLNSTDWNYPFFGDLPLKIVNGSKPSEYDYKYNLTKPDSNWIRSEFDLMTSGLQQNSFNLNISYCLAEPLENICHIGLSPTLLLGVTLCVIVKTITAVVATSVLNRPEHKPLVTLGDAVESFIKHPDPATEGFCTIDQKDIRASLKQKGGYLIRSSRRWEVPQRKWAAAVPISIWLISYALFASGIIISAAFLFGGLTVTNSLGSFLASDTNGFAPLLLSLIQGVVLANSPQLLLSFCYLAYNNLFTRLQMAQEWAAFGEGYSPLRVTDPRGQQYSTYRLQLPYKYSIPLIVVSIFLHWLVSNSIYVFVSTGGYFSTPFFNRSWGVTSDPSLPDYTAVSIGYSLLSLLVLIIVSIALVTIPLILTRKILPSNITLPGSNSLAISAACHASTVSQASRESATMDDSSLSSQPENMPSSYTPTRTYSPINSDIDLRSQRSPRKNSLWKPGSRSTMRSWFSEKRRVGDDDGDGVDDDDDDDDDAQSPLKRLAQSRLRWGVISMPAEWYSEYDHDGPVEHLGFGGEEEQPRDPVPGHMYA</sequence>
<dbReference type="Proteomes" id="UP000054516">
    <property type="component" value="Unassembled WGS sequence"/>
</dbReference>
<keyword evidence="4" id="KW-1185">Reference proteome</keyword>
<keyword evidence="2" id="KW-0812">Transmembrane</keyword>
<dbReference type="OrthoDB" id="5429634at2759"/>
<feature type="transmembrane region" description="Helical" evidence="2">
    <location>
        <begin position="481"/>
        <end position="502"/>
    </location>
</feature>
<dbReference type="AlphaFoldDB" id="A0A1S8A5G1"/>
<feature type="compositionally biased region" description="Acidic residues" evidence="1">
    <location>
        <begin position="659"/>
        <end position="674"/>
    </location>
</feature>
<feature type="transmembrane region" description="Helical" evidence="2">
    <location>
        <begin position="407"/>
        <end position="435"/>
    </location>
</feature>
<organism evidence="3">
    <name type="scientific">Rosellinia necatrix</name>
    <name type="common">White root-rot fungus</name>
    <dbReference type="NCBI Taxonomy" id="77044"/>
    <lineage>
        <taxon>Eukaryota</taxon>
        <taxon>Fungi</taxon>
        <taxon>Dikarya</taxon>
        <taxon>Ascomycota</taxon>
        <taxon>Pezizomycotina</taxon>
        <taxon>Sordariomycetes</taxon>
        <taxon>Xylariomycetidae</taxon>
        <taxon>Xylariales</taxon>
        <taxon>Xylariaceae</taxon>
        <taxon>Rosellinia</taxon>
    </lineage>
</organism>
<feature type="region of interest" description="Disordered" evidence="1">
    <location>
        <begin position="587"/>
        <end position="678"/>
    </location>
</feature>
<evidence type="ECO:0000313" key="4">
    <source>
        <dbReference type="Proteomes" id="UP000054516"/>
    </source>
</evidence>
<dbReference type="OMA" id="LENICHI"/>